<feature type="compositionally biased region" description="Pro residues" evidence="1">
    <location>
        <begin position="152"/>
        <end position="168"/>
    </location>
</feature>
<feature type="compositionally biased region" description="Basic and acidic residues" evidence="1">
    <location>
        <begin position="135"/>
        <end position="149"/>
    </location>
</feature>
<dbReference type="OrthoDB" id="6512800at2759"/>
<gene>
    <name evidence="2" type="ORF">HPB48_022136</name>
</gene>
<feature type="region of interest" description="Disordered" evidence="1">
    <location>
        <begin position="135"/>
        <end position="192"/>
    </location>
</feature>
<dbReference type="EMBL" id="JABSTR010000006">
    <property type="protein sequence ID" value="KAH9374474.1"/>
    <property type="molecule type" value="Genomic_DNA"/>
</dbReference>
<dbReference type="Proteomes" id="UP000821853">
    <property type="component" value="Chromosome 4"/>
</dbReference>
<sequence>MHAVVRFIDDEDKRLHIVPVDAIVNFKPKDERDFSKSTLYNVYWQDPVEANTGMYRAQVLMLADMLRYWGEQKQVDVAAVVPNVPRLLTEKIQDVRKSQKKLSTVARNLASADLASTDLASKDLAPKDLAAKDLAPKDLAAKAGPKDLAPRTWPPRTWPPRTWPPRTWPPITHSQTECRGQNTQSPIKIPGK</sequence>
<evidence type="ECO:0000313" key="2">
    <source>
        <dbReference type="EMBL" id="KAH9374474.1"/>
    </source>
</evidence>
<dbReference type="VEuPathDB" id="VectorBase:HLOH_063246"/>
<keyword evidence="3" id="KW-1185">Reference proteome</keyword>
<evidence type="ECO:0000256" key="1">
    <source>
        <dbReference type="SAM" id="MobiDB-lite"/>
    </source>
</evidence>
<dbReference type="AlphaFoldDB" id="A0A9J6GGK1"/>
<protein>
    <submittedName>
        <fullName evidence="2">Uncharacterized protein</fullName>
    </submittedName>
</protein>
<comment type="caution">
    <text evidence="2">The sequence shown here is derived from an EMBL/GenBank/DDBJ whole genome shotgun (WGS) entry which is preliminary data.</text>
</comment>
<organism evidence="2 3">
    <name type="scientific">Haemaphysalis longicornis</name>
    <name type="common">Bush tick</name>
    <dbReference type="NCBI Taxonomy" id="44386"/>
    <lineage>
        <taxon>Eukaryota</taxon>
        <taxon>Metazoa</taxon>
        <taxon>Ecdysozoa</taxon>
        <taxon>Arthropoda</taxon>
        <taxon>Chelicerata</taxon>
        <taxon>Arachnida</taxon>
        <taxon>Acari</taxon>
        <taxon>Parasitiformes</taxon>
        <taxon>Ixodida</taxon>
        <taxon>Ixodoidea</taxon>
        <taxon>Ixodidae</taxon>
        <taxon>Haemaphysalinae</taxon>
        <taxon>Haemaphysalis</taxon>
    </lineage>
</organism>
<name>A0A9J6GGK1_HAELO</name>
<feature type="compositionally biased region" description="Polar residues" evidence="1">
    <location>
        <begin position="172"/>
        <end position="186"/>
    </location>
</feature>
<accession>A0A9J6GGK1</accession>
<evidence type="ECO:0000313" key="3">
    <source>
        <dbReference type="Proteomes" id="UP000821853"/>
    </source>
</evidence>
<proteinExistence type="predicted"/>
<reference evidence="2 3" key="1">
    <citation type="journal article" date="2020" name="Cell">
        <title>Large-Scale Comparative Analyses of Tick Genomes Elucidate Their Genetic Diversity and Vector Capacities.</title>
        <authorList>
            <consortium name="Tick Genome and Microbiome Consortium (TIGMIC)"/>
            <person name="Jia N."/>
            <person name="Wang J."/>
            <person name="Shi W."/>
            <person name="Du L."/>
            <person name="Sun Y."/>
            <person name="Zhan W."/>
            <person name="Jiang J.F."/>
            <person name="Wang Q."/>
            <person name="Zhang B."/>
            <person name="Ji P."/>
            <person name="Bell-Sakyi L."/>
            <person name="Cui X.M."/>
            <person name="Yuan T.T."/>
            <person name="Jiang B.G."/>
            <person name="Yang W.F."/>
            <person name="Lam T.T."/>
            <person name="Chang Q.C."/>
            <person name="Ding S.J."/>
            <person name="Wang X.J."/>
            <person name="Zhu J.G."/>
            <person name="Ruan X.D."/>
            <person name="Zhao L."/>
            <person name="Wei J.T."/>
            <person name="Ye R.Z."/>
            <person name="Que T.C."/>
            <person name="Du C.H."/>
            <person name="Zhou Y.H."/>
            <person name="Cheng J.X."/>
            <person name="Dai P.F."/>
            <person name="Guo W.B."/>
            <person name="Han X.H."/>
            <person name="Huang E.J."/>
            <person name="Li L.F."/>
            <person name="Wei W."/>
            <person name="Gao Y.C."/>
            <person name="Liu J.Z."/>
            <person name="Shao H.Z."/>
            <person name="Wang X."/>
            <person name="Wang C.C."/>
            <person name="Yang T.C."/>
            <person name="Huo Q.B."/>
            <person name="Li W."/>
            <person name="Chen H.Y."/>
            <person name="Chen S.E."/>
            <person name="Zhou L.G."/>
            <person name="Ni X.B."/>
            <person name="Tian J.H."/>
            <person name="Sheng Y."/>
            <person name="Liu T."/>
            <person name="Pan Y.S."/>
            <person name="Xia L.Y."/>
            <person name="Li J."/>
            <person name="Zhao F."/>
            <person name="Cao W.C."/>
        </authorList>
    </citation>
    <scope>NUCLEOTIDE SEQUENCE [LARGE SCALE GENOMIC DNA]</scope>
    <source>
        <strain evidence="2">HaeL-2018</strain>
    </source>
</reference>